<keyword evidence="2" id="KW-1133">Transmembrane helix</keyword>
<keyword evidence="2" id="KW-0812">Transmembrane</keyword>
<dbReference type="Proteomes" id="UP000623467">
    <property type="component" value="Unassembled WGS sequence"/>
</dbReference>
<evidence type="ECO:0000256" key="1">
    <source>
        <dbReference type="SAM" id="MobiDB-lite"/>
    </source>
</evidence>
<feature type="chain" id="PRO_5034964461" evidence="3">
    <location>
        <begin position="19"/>
        <end position="295"/>
    </location>
</feature>
<reference evidence="4" key="1">
    <citation type="submission" date="2020-05" db="EMBL/GenBank/DDBJ databases">
        <title>Mycena genomes resolve the evolution of fungal bioluminescence.</title>
        <authorList>
            <person name="Tsai I.J."/>
        </authorList>
    </citation>
    <scope>NUCLEOTIDE SEQUENCE</scope>
    <source>
        <strain evidence="4">160909Yilan</strain>
    </source>
</reference>
<accession>A0A8H7DJ26</accession>
<keyword evidence="2" id="KW-0472">Membrane</keyword>
<protein>
    <submittedName>
        <fullName evidence="4">Uncharacterized protein</fullName>
    </submittedName>
</protein>
<organism evidence="4 5">
    <name type="scientific">Mycena sanguinolenta</name>
    <dbReference type="NCBI Taxonomy" id="230812"/>
    <lineage>
        <taxon>Eukaryota</taxon>
        <taxon>Fungi</taxon>
        <taxon>Dikarya</taxon>
        <taxon>Basidiomycota</taxon>
        <taxon>Agaricomycotina</taxon>
        <taxon>Agaricomycetes</taxon>
        <taxon>Agaricomycetidae</taxon>
        <taxon>Agaricales</taxon>
        <taxon>Marasmiineae</taxon>
        <taxon>Mycenaceae</taxon>
        <taxon>Mycena</taxon>
    </lineage>
</organism>
<evidence type="ECO:0000313" key="4">
    <source>
        <dbReference type="EMBL" id="KAF7377244.1"/>
    </source>
</evidence>
<evidence type="ECO:0000313" key="5">
    <source>
        <dbReference type="Proteomes" id="UP000623467"/>
    </source>
</evidence>
<keyword evidence="3" id="KW-0732">Signal</keyword>
<proteinExistence type="predicted"/>
<name>A0A8H7DJ26_9AGAR</name>
<gene>
    <name evidence="4" type="ORF">MSAN_00144700</name>
</gene>
<keyword evidence="5" id="KW-1185">Reference proteome</keyword>
<dbReference type="AlphaFoldDB" id="A0A8H7DJ26"/>
<evidence type="ECO:0000256" key="3">
    <source>
        <dbReference type="SAM" id="SignalP"/>
    </source>
</evidence>
<feature type="region of interest" description="Disordered" evidence="1">
    <location>
        <begin position="251"/>
        <end position="295"/>
    </location>
</feature>
<evidence type="ECO:0000256" key="2">
    <source>
        <dbReference type="SAM" id="Phobius"/>
    </source>
</evidence>
<dbReference type="EMBL" id="JACAZH010000001">
    <property type="protein sequence ID" value="KAF7377244.1"/>
    <property type="molecule type" value="Genomic_DNA"/>
</dbReference>
<comment type="caution">
    <text evidence="4">The sequence shown here is derived from an EMBL/GenBank/DDBJ whole genome shotgun (WGS) entry which is preliminary data.</text>
</comment>
<dbReference type="OrthoDB" id="3003320at2759"/>
<feature type="transmembrane region" description="Helical" evidence="2">
    <location>
        <begin position="201"/>
        <end position="224"/>
    </location>
</feature>
<feature type="signal peptide" evidence="3">
    <location>
        <begin position="1"/>
        <end position="18"/>
    </location>
</feature>
<sequence length="295" mass="31356">MHAMHWSSSLFLTYQLLAHFTTMPSLPRLSLVTVLSAVATPFRRRTSASGGSSATDLLCLSFNLNTNTTFDGAQLISRVVGGASAFIECYYSDGDVCKGTEAFKWGPKRVPLQSIRLKSCMTPTAENLACVYADAALYTYSQHTGLLSTGAGICPQTATGSPECQVSSSVGLSSAQSSFSKDAKGFIASSSTSNSNQLSPALIALIVLNGFFVIIVLALGGAWLKRLYSGIGKRYDSKYCSLSLGTGTKNDNQVDGDTDEVPLTHGAPRRYRDEVGGGSGRTSRRNSCESMDFQG</sequence>